<name>A0A9P8FDC1_AURME</name>
<reference evidence="4" key="2">
    <citation type="submission" date="2021-08" db="EMBL/GenBank/DDBJ databases">
        <authorList>
            <person name="Gostincar C."/>
            <person name="Sun X."/>
            <person name="Song Z."/>
            <person name="Gunde-Cimerman N."/>
        </authorList>
    </citation>
    <scope>NUCLEOTIDE SEQUENCE</scope>
    <source>
        <strain evidence="4">EXF-9298</strain>
    </source>
</reference>
<dbReference type="GO" id="GO:0003676">
    <property type="term" value="F:nucleic acid binding"/>
    <property type="evidence" value="ECO:0007669"/>
    <property type="project" value="InterPro"/>
</dbReference>
<feature type="compositionally biased region" description="Basic and acidic residues" evidence="2">
    <location>
        <begin position="538"/>
        <end position="553"/>
    </location>
</feature>
<organism evidence="4 5">
    <name type="scientific">Aureobasidium melanogenum</name>
    <name type="common">Aureobasidium pullulans var. melanogenum</name>
    <dbReference type="NCBI Taxonomy" id="46634"/>
    <lineage>
        <taxon>Eukaryota</taxon>
        <taxon>Fungi</taxon>
        <taxon>Dikarya</taxon>
        <taxon>Ascomycota</taxon>
        <taxon>Pezizomycotina</taxon>
        <taxon>Dothideomycetes</taxon>
        <taxon>Dothideomycetidae</taxon>
        <taxon>Dothideales</taxon>
        <taxon>Saccotheciaceae</taxon>
        <taxon>Aureobasidium</taxon>
    </lineage>
</organism>
<dbReference type="Gene3D" id="4.10.60.10">
    <property type="entry name" value="Zinc finger, CCHC-type"/>
    <property type="match status" value="1"/>
</dbReference>
<keyword evidence="1" id="KW-0862">Zinc</keyword>
<keyword evidence="1" id="KW-0863">Zinc-finger</keyword>
<dbReference type="PANTHER" id="PTHR15503:SF22">
    <property type="entry name" value="TRANSPOSON TY3-I GAG POLYPROTEIN"/>
    <property type="match status" value="1"/>
</dbReference>
<evidence type="ECO:0000256" key="2">
    <source>
        <dbReference type="SAM" id="MobiDB-lite"/>
    </source>
</evidence>
<feature type="region of interest" description="Disordered" evidence="2">
    <location>
        <begin position="1"/>
        <end position="29"/>
    </location>
</feature>
<feature type="region of interest" description="Disordered" evidence="2">
    <location>
        <begin position="278"/>
        <end position="319"/>
    </location>
</feature>
<dbReference type="EMBL" id="JAHFXS010003236">
    <property type="protein sequence ID" value="KAG9969032.1"/>
    <property type="molecule type" value="Genomic_DNA"/>
</dbReference>
<gene>
    <name evidence="4" type="ORF">KCU98_g15352</name>
</gene>
<evidence type="ECO:0000313" key="5">
    <source>
        <dbReference type="Proteomes" id="UP000729357"/>
    </source>
</evidence>
<accession>A0A9P8FDC1</accession>
<dbReference type="AlphaFoldDB" id="A0A9P8FDC1"/>
<dbReference type="InterPro" id="IPR001878">
    <property type="entry name" value="Znf_CCHC"/>
</dbReference>
<dbReference type="Pfam" id="PF03732">
    <property type="entry name" value="Retrotrans_gag"/>
    <property type="match status" value="1"/>
</dbReference>
<dbReference type="InterPro" id="IPR032567">
    <property type="entry name" value="RTL1-rel"/>
</dbReference>
<evidence type="ECO:0000256" key="1">
    <source>
        <dbReference type="PROSITE-ProRule" id="PRU00047"/>
    </source>
</evidence>
<dbReference type="InterPro" id="IPR005162">
    <property type="entry name" value="Retrotrans_gag_dom"/>
</dbReference>
<feature type="compositionally biased region" description="Acidic residues" evidence="2">
    <location>
        <begin position="371"/>
        <end position="404"/>
    </location>
</feature>
<dbReference type="SUPFAM" id="SSF57756">
    <property type="entry name" value="Retrovirus zinc finger-like domains"/>
    <property type="match status" value="1"/>
</dbReference>
<feature type="region of interest" description="Disordered" evidence="2">
    <location>
        <begin position="349"/>
        <end position="409"/>
    </location>
</feature>
<evidence type="ECO:0000313" key="4">
    <source>
        <dbReference type="EMBL" id="KAG9969032.1"/>
    </source>
</evidence>
<sequence length="564" mass="65236">MSQSSNTPRGTPSEVGGTRTTSTHRDKDDTKVAKPDLYYGDRQGLDDWITQMETYFQFTPIESNKRTLFATTYLRGRAQHWMKPMLMKFLNGEGDTDGILTSFVNFKKEIRRIFGISNEDKVAVRLIQHIRQHTSASDYAAKFQEYAQITDWDDSALMTMYRRGLKENVKDELMRAGMKIEDLDDLIRASIEIDDNLYERAMERRHDVASRGKSGYVPYRSNNNFKGKKFNRNNNQYSDPYGLQPMELDVTEGRRSQGKKQYKGKSSMTCYGCGKQGHMARDCHSKNKVPRRQFNMTQRRSEEKELERDEPQETKDEPAHKTLSWTACYDDACLIHYDAKMGAAWFPSAPKKKGRRQATREINVITRKDDLEEGEVEKDDVESDPEEDDSDSEESEEESSDDDQPEHPCDFSDNIEVLHAYVPACFAMMFGMMMKHGEEAFPAINGQRFLHPHNFDKMLDQIRKAFWNHRLVVVNYDFKAFVVEKPPLGSTFAPAGYIIPTGERVNKSMREGINLLRSRYGQAQQQQRTLYERHLREEHGLDTPSKGKERVRFDSPVSDVSGKE</sequence>
<reference evidence="4" key="1">
    <citation type="journal article" date="2021" name="J Fungi (Basel)">
        <title>Virulence traits and population genomics of the black yeast Aureobasidium melanogenum.</title>
        <authorList>
            <person name="Cernosa A."/>
            <person name="Sun X."/>
            <person name="Gostincar C."/>
            <person name="Fang C."/>
            <person name="Gunde-Cimerman N."/>
            <person name="Song Z."/>
        </authorList>
    </citation>
    <scope>NUCLEOTIDE SEQUENCE</scope>
    <source>
        <strain evidence="4">EXF-9298</strain>
    </source>
</reference>
<feature type="compositionally biased region" description="Polar residues" evidence="2">
    <location>
        <begin position="1"/>
        <end position="10"/>
    </location>
</feature>
<feature type="region of interest" description="Disordered" evidence="2">
    <location>
        <begin position="538"/>
        <end position="564"/>
    </location>
</feature>
<comment type="caution">
    <text evidence="4">The sequence shown here is derived from an EMBL/GenBank/DDBJ whole genome shotgun (WGS) entry which is preliminary data.</text>
</comment>
<feature type="region of interest" description="Disordered" evidence="2">
    <location>
        <begin position="213"/>
        <end position="244"/>
    </location>
</feature>
<dbReference type="InterPro" id="IPR036875">
    <property type="entry name" value="Znf_CCHC_sf"/>
</dbReference>
<feature type="compositionally biased region" description="Basic and acidic residues" evidence="2">
    <location>
        <begin position="299"/>
        <end position="319"/>
    </location>
</feature>
<dbReference type="PANTHER" id="PTHR15503">
    <property type="entry name" value="LDOC1 RELATED"/>
    <property type="match status" value="1"/>
</dbReference>
<protein>
    <recommendedName>
        <fullName evidence="3">CCHC-type domain-containing protein</fullName>
    </recommendedName>
</protein>
<keyword evidence="5" id="KW-1185">Reference proteome</keyword>
<feature type="domain" description="CCHC-type" evidence="3">
    <location>
        <begin position="270"/>
        <end position="283"/>
    </location>
</feature>
<proteinExistence type="predicted"/>
<keyword evidence="1" id="KW-0479">Metal-binding</keyword>
<dbReference type="PROSITE" id="PS50158">
    <property type="entry name" value="ZF_CCHC"/>
    <property type="match status" value="1"/>
</dbReference>
<evidence type="ECO:0000259" key="3">
    <source>
        <dbReference type="PROSITE" id="PS50158"/>
    </source>
</evidence>
<dbReference type="Proteomes" id="UP000729357">
    <property type="component" value="Unassembled WGS sequence"/>
</dbReference>
<feature type="non-terminal residue" evidence="4">
    <location>
        <position position="564"/>
    </location>
</feature>
<dbReference type="GO" id="GO:0008270">
    <property type="term" value="F:zinc ion binding"/>
    <property type="evidence" value="ECO:0007669"/>
    <property type="project" value="UniProtKB-KW"/>
</dbReference>
<dbReference type="SMART" id="SM00343">
    <property type="entry name" value="ZnF_C2HC"/>
    <property type="match status" value="1"/>
</dbReference>